<dbReference type="PRINTS" id="PR00111">
    <property type="entry name" value="ABHYDROLASE"/>
</dbReference>
<dbReference type="PANTHER" id="PTHR46438">
    <property type="entry name" value="ALPHA/BETA-HYDROLASES SUPERFAMILY PROTEIN"/>
    <property type="match status" value="1"/>
</dbReference>
<dbReference type="InterPro" id="IPR022742">
    <property type="entry name" value="Hydrolase_4"/>
</dbReference>
<evidence type="ECO:0000313" key="3">
    <source>
        <dbReference type="EMBL" id="RDY60802.1"/>
    </source>
</evidence>
<dbReference type="PRINTS" id="PR00412">
    <property type="entry name" value="EPOXHYDRLASE"/>
</dbReference>
<proteinExistence type="predicted"/>
<sequence length="317" mass="36237">MRTRKMKGNRLFTVKLFMFAALMFTLTSMGQKVESKTIRLPKLNKEIHYLHKGSGTEKWVLVHGLGSYSQAYAKLLDSLPQGIQAFAIDLPGFGESKIEDFEPGMERYASVLNEFVEQLGLANVTVMGHSMGGQISMKLALKQPKWLKKLVLFAPAGIEQFSDQDKAWFGQVVTESLYLNLTDEQVRQNFDINFFGNKLPKDAEFMFQDRMKIKKDETLYQEYCSTIVSCIQAMLKEPVYSEISKIEVPVLIFYGKQDVLIPNRILHADLSLEQMLNTLKNDYPDVEIKAVDNAGHFIIWDQPIKILEAIRTFSETN</sequence>
<dbReference type="Proteomes" id="UP000261828">
    <property type="component" value="Unassembled WGS sequence"/>
</dbReference>
<dbReference type="SUPFAM" id="SSF53474">
    <property type="entry name" value="alpha/beta-Hydrolases"/>
    <property type="match status" value="1"/>
</dbReference>
<dbReference type="InterPro" id="IPR000639">
    <property type="entry name" value="Epox_hydrolase-like"/>
</dbReference>
<dbReference type="GO" id="GO:0016787">
    <property type="term" value="F:hydrolase activity"/>
    <property type="evidence" value="ECO:0007669"/>
    <property type="project" value="UniProtKB-KW"/>
</dbReference>
<feature type="chain" id="PRO_5016910246" evidence="1">
    <location>
        <begin position="31"/>
        <end position="317"/>
    </location>
</feature>
<keyword evidence="4" id="KW-1185">Reference proteome</keyword>
<evidence type="ECO:0000256" key="1">
    <source>
        <dbReference type="SAM" id="SignalP"/>
    </source>
</evidence>
<protein>
    <submittedName>
        <fullName evidence="3">Alpha/beta hydrolase</fullName>
    </submittedName>
</protein>
<name>A0A371JSL1_9FLAO</name>
<feature type="domain" description="Serine aminopeptidase S33" evidence="2">
    <location>
        <begin position="60"/>
        <end position="301"/>
    </location>
</feature>
<gene>
    <name evidence="3" type="ORF">DX873_01070</name>
</gene>
<feature type="signal peptide" evidence="1">
    <location>
        <begin position="1"/>
        <end position="30"/>
    </location>
</feature>
<dbReference type="EMBL" id="QTJX01000001">
    <property type="protein sequence ID" value="RDY60802.1"/>
    <property type="molecule type" value="Genomic_DNA"/>
</dbReference>
<evidence type="ECO:0000259" key="2">
    <source>
        <dbReference type="Pfam" id="PF12146"/>
    </source>
</evidence>
<dbReference type="AlphaFoldDB" id="A0A371JSL1"/>
<dbReference type="PANTHER" id="PTHR46438:SF11">
    <property type="entry name" value="LIPASE-RELATED"/>
    <property type="match status" value="1"/>
</dbReference>
<keyword evidence="1" id="KW-0732">Signal</keyword>
<dbReference type="OrthoDB" id="9780932at2"/>
<accession>A0A371JSL1</accession>
<evidence type="ECO:0000313" key="4">
    <source>
        <dbReference type="Proteomes" id="UP000261828"/>
    </source>
</evidence>
<dbReference type="RefSeq" id="WP_116182685.1">
    <property type="nucleotide sequence ID" value="NZ_QTJX01000001.1"/>
</dbReference>
<dbReference type="InterPro" id="IPR029058">
    <property type="entry name" value="AB_hydrolase_fold"/>
</dbReference>
<dbReference type="Pfam" id="PF12146">
    <property type="entry name" value="Hydrolase_4"/>
    <property type="match status" value="1"/>
</dbReference>
<organism evidence="3 4">
    <name type="scientific">Flagellimonas nanhaiensis</name>
    <dbReference type="NCBI Taxonomy" id="2292706"/>
    <lineage>
        <taxon>Bacteria</taxon>
        <taxon>Pseudomonadati</taxon>
        <taxon>Bacteroidota</taxon>
        <taxon>Flavobacteriia</taxon>
        <taxon>Flavobacteriales</taxon>
        <taxon>Flavobacteriaceae</taxon>
        <taxon>Flagellimonas</taxon>
    </lineage>
</organism>
<reference evidence="3 4" key="1">
    <citation type="submission" date="2018-08" db="EMBL/GenBank/DDBJ databases">
        <title>Muricauda nanhaiensis sp. nov., isolated from seawater of the South China Sea.</title>
        <authorList>
            <person name="Dang Y."/>
        </authorList>
    </citation>
    <scope>NUCLEOTIDE SEQUENCE [LARGE SCALE GENOMIC DNA]</scope>
    <source>
        <strain evidence="3 4">SM1704</strain>
    </source>
</reference>
<dbReference type="InterPro" id="IPR000073">
    <property type="entry name" value="AB_hydrolase_1"/>
</dbReference>
<comment type="caution">
    <text evidence="3">The sequence shown here is derived from an EMBL/GenBank/DDBJ whole genome shotgun (WGS) entry which is preliminary data.</text>
</comment>
<dbReference type="Gene3D" id="3.40.50.1820">
    <property type="entry name" value="alpha/beta hydrolase"/>
    <property type="match status" value="1"/>
</dbReference>
<keyword evidence="3" id="KW-0378">Hydrolase</keyword>